<dbReference type="AlphaFoldDB" id="A0A382Y790"/>
<protein>
    <submittedName>
        <fullName evidence="1">Uncharacterized protein</fullName>
    </submittedName>
</protein>
<sequence>MSLICADCGNEKSFQIKTIQITAIDVVEAGESPRFDPKDEGNVEPTVLELLCEECESSVDLDTLSAADRQKLRLAVSF</sequence>
<reference evidence="1" key="1">
    <citation type="submission" date="2018-05" db="EMBL/GenBank/DDBJ databases">
        <authorList>
            <person name="Lanie J.A."/>
            <person name="Ng W.-L."/>
            <person name="Kazmierczak K.M."/>
            <person name="Andrzejewski T.M."/>
            <person name="Davidsen T.M."/>
            <person name="Wayne K.J."/>
            <person name="Tettelin H."/>
            <person name="Glass J.I."/>
            <person name="Rusch D."/>
            <person name="Podicherti R."/>
            <person name="Tsui H.-C.T."/>
            <person name="Winkler M.E."/>
        </authorList>
    </citation>
    <scope>NUCLEOTIDE SEQUENCE</scope>
</reference>
<dbReference type="EMBL" id="UINC01173209">
    <property type="protein sequence ID" value="SVD78681.1"/>
    <property type="molecule type" value="Genomic_DNA"/>
</dbReference>
<name>A0A382Y790_9ZZZZ</name>
<organism evidence="1">
    <name type="scientific">marine metagenome</name>
    <dbReference type="NCBI Taxonomy" id="408172"/>
    <lineage>
        <taxon>unclassified sequences</taxon>
        <taxon>metagenomes</taxon>
        <taxon>ecological metagenomes</taxon>
    </lineage>
</organism>
<gene>
    <name evidence="1" type="ORF">METZ01_LOCUS431535</name>
</gene>
<proteinExistence type="predicted"/>
<accession>A0A382Y790</accession>
<evidence type="ECO:0000313" key="1">
    <source>
        <dbReference type="EMBL" id="SVD78681.1"/>
    </source>
</evidence>